<dbReference type="GO" id="GO:0003677">
    <property type="term" value="F:DNA binding"/>
    <property type="evidence" value="ECO:0007669"/>
    <property type="project" value="InterPro"/>
</dbReference>
<gene>
    <name evidence="7" type="ORF">IW245_006804</name>
</gene>
<sequence>MSDIPSTVETEIATEQEYVDRVYLRLEQLRAEAVANEAAGYRQSDARVPGALVERDAFVYHAAKRLRTLDSEYEGLVFGRLDLAEDKVRYVGRLGLRDQQMNALLVDWRAPAAAPFYQATPEHREDVIRRRVIRSTGSKVIGIEDDLLDPERGQGMVVVGDGALMAALSRARSNQMRDIVATIQAEQDKAVRAPGSGVTLITGGPGTGKTAVALHRAAFLLYSDRRRYEGGGVLVLGPSAVFMTYIERVLPSLGENAVTLRSLGGVFDGVEADEHDDPRSAALKGSLGIRPLLVKLVRQPPPDAPTELRLTYRGEVLRLEADTLRAARARVHEKGILPNHGRNRAAAALIADLWRLYRDRLNEPTVEERDSFVADMKERTELLEFVTRWWPQLTPLDVLGWLRDPAMIRRLNGPRALRFKALPTVQDVPLLDELRMLLGEPPKPKRTDPFHVIDGIRELTTVADREFASRQNVVRGENYDEYAHVVVDEAQDLSPMQWRMLGRRGKYASWTIVGDPAQSSWDDAAEARRARDQAVGRTRRHSFELTTNYRNSAEIFEQAAAVARRGLPGIVLPTAVRRTGVAPSHRVAGDLRSAVREAASELLDRLEGTIGVACVMSRRDEVAGWISDLAPGRLHAVGSLETKGLEYDGVVVLEPGDIAEESPAGLRTLYVVLTRATQELITVAATADWQKLLT</sequence>
<dbReference type="PANTHER" id="PTHR11070:SF45">
    <property type="entry name" value="DNA 3'-5' HELICASE"/>
    <property type="match status" value="1"/>
</dbReference>
<accession>A0A8J7KJN6</accession>
<dbReference type="EMBL" id="JADOUF010000001">
    <property type="protein sequence ID" value="MBG6140610.1"/>
    <property type="molecule type" value="Genomic_DNA"/>
</dbReference>
<keyword evidence="4 5" id="KW-0067">ATP-binding</keyword>
<organism evidence="7 8">
    <name type="scientific">Longispora fulva</name>
    <dbReference type="NCBI Taxonomy" id="619741"/>
    <lineage>
        <taxon>Bacteria</taxon>
        <taxon>Bacillati</taxon>
        <taxon>Actinomycetota</taxon>
        <taxon>Actinomycetes</taxon>
        <taxon>Micromonosporales</taxon>
        <taxon>Micromonosporaceae</taxon>
        <taxon>Longispora</taxon>
    </lineage>
</organism>
<keyword evidence="1 5" id="KW-0547">Nucleotide-binding</keyword>
<dbReference type="GO" id="GO:0043138">
    <property type="term" value="F:3'-5' DNA helicase activity"/>
    <property type="evidence" value="ECO:0007669"/>
    <property type="project" value="TreeGrafter"/>
</dbReference>
<dbReference type="RefSeq" id="WP_197007139.1">
    <property type="nucleotide sequence ID" value="NZ_BONS01000005.1"/>
</dbReference>
<comment type="caution">
    <text evidence="7">The sequence shown here is derived from an EMBL/GenBank/DDBJ whole genome shotgun (WGS) entry which is preliminary data.</text>
</comment>
<dbReference type="PANTHER" id="PTHR11070">
    <property type="entry name" value="UVRD / RECB / PCRA DNA HELICASE FAMILY MEMBER"/>
    <property type="match status" value="1"/>
</dbReference>
<evidence type="ECO:0000313" key="8">
    <source>
        <dbReference type="Proteomes" id="UP000622552"/>
    </source>
</evidence>
<evidence type="ECO:0000256" key="4">
    <source>
        <dbReference type="ARBA" id="ARBA00022840"/>
    </source>
</evidence>
<dbReference type="InterPro" id="IPR027417">
    <property type="entry name" value="P-loop_NTPase"/>
</dbReference>
<evidence type="ECO:0000256" key="2">
    <source>
        <dbReference type="ARBA" id="ARBA00022801"/>
    </source>
</evidence>
<feature type="binding site" evidence="5">
    <location>
        <begin position="203"/>
        <end position="210"/>
    </location>
    <ligand>
        <name>ATP</name>
        <dbReference type="ChEBI" id="CHEBI:30616"/>
    </ligand>
</feature>
<dbReference type="Gene3D" id="3.40.50.300">
    <property type="entry name" value="P-loop containing nucleotide triphosphate hydrolases"/>
    <property type="match status" value="3"/>
</dbReference>
<dbReference type="AlphaFoldDB" id="A0A8J7KJN6"/>
<reference evidence="7" key="1">
    <citation type="submission" date="2020-11" db="EMBL/GenBank/DDBJ databases">
        <title>Sequencing the genomes of 1000 actinobacteria strains.</title>
        <authorList>
            <person name="Klenk H.-P."/>
        </authorList>
    </citation>
    <scope>NUCLEOTIDE SEQUENCE</scope>
    <source>
        <strain evidence="7">DSM 45356</strain>
    </source>
</reference>
<dbReference type="GO" id="GO:0016787">
    <property type="term" value="F:hydrolase activity"/>
    <property type="evidence" value="ECO:0007669"/>
    <property type="project" value="UniProtKB-UniRule"/>
</dbReference>
<dbReference type="SUPFAM" id="SSF52540">
    <property type="entry name" value="P-loop containing nucleoside triphosphate hydrolases"/>
    <property type="match status" value="1"/>
</dbReference>
<evidence type="ECO:0000256" key="5">
    <source>
        <dbReference type="PROSITE-ProRule" id="PRU00560"/>
    </source>
</evidence>
<feature type="domain" description="UvrD-like helicase ATP-binding" evidence="6">
    <location>
        <begin position="182"/>
        <end position="552"/>
    </location>
</feature>
<keyword evidence="3 5" id="KW-0347">Helicase</keyword>
<keyword evidence="2 5" id="KW-0378">Hydrolase</keyword>
<dbReference type="GO" id="GO:0000725">
    <property type="term" value="P:recombinational repair"/>
    <property type="evidence" value="ECO:0007669"/>
    <property type="project" value="TreeGrafter"/>
</dbReference>
<dbReference type="PROSITE" id="PS51198">
    <property type="entry name" value="UVRD_HELICASE_ATP_BIND"/>
    <property type="match status" value="1"/>
</dbReference>
<name>A0A8J7KJN6_9ACTN</name>
<dbReference type="GO" id="GO:0005829">
    <property type="term" value="C:cytosol"/>
    <property type="evidence" value="ECO:0007669"/>
    <property type="project" value="TreeGrafter"/>
</dbReference>
<protein>
    <submittedName>
        <fullName evidence="7">DNA helicase IV</fullName>
    </submittedName>
</protein>
<dbReference type="Proteomes" id="UP000622552">
    <property type="component" value="Unassembled WGS sequence"/>
</dbReference>
<keyword evidence="8" id="KW-1185">Reference proteome</keyword>
<dbReference type="InterPro" id="IPR014016">
    <property type="entry name" value="UvrD-like_ATP-bd"/>
</dbReference>
<dbReference type="Pfam" id="PF13245">
    <property type="entry name" value="AAA_19"/>
    <property type="match status" value="1"/>
</dbReference>
<dbReference type="InterPro" id="IPR000212">
    <property type="entry name" value="DNA_helicase_UvrD/REP"/>
</dbReference>
<proteinExistence type="predicted"/>
<evidence type="ECO:0000256" key="3">
    <source>
        <dbReference type="ARBA" id="ARBA00022806"/>
    </source>
</evidence>
<evidence type="ECO:0000256" key="1">
    <source>
        <dbReference type="ARBA" id="ARBA00022741"/>
    </source>
</evidence>
<evidence type="ECO:0000259" key="6">
    <source>
        <dbReference type="PROSITE" id="PS51198"/>
    </source>
</evidence>
<dbReference type="GO" id="GO:0005524">
    <property type="term" value="F:ATP binding"/>
    <property type="evidence" value="ECO:0007669"/>
    <property type="project" value="UniProtKB-UniRule"/>
</dbReference>
<evidence type="ECO:0000313" key="7">
    <source>
        <dbReference type="EMBL" id="MBG6140610.1"/>
    </source>
</evidence>